<organism evidence="7 8">
    <name type="scientific">Corynebacterium silvaticum</name>
    <dbReference type="NCBI Taxonomy" id="2320431"/>
    <lineage>
        <taxon>Bacteria</taxon>
        <taxon>Bacillati</taxon>
        <taxon>Actinomycetota</taxon>
        <taxon>Actinomycetes</taxon>
        <taxon>Mycobacteriales</taxon>
        <taxon>Corynebacteriaceae</taxon>
        <taxon>Corynebacterium</taxon>
    </lineage>
</organism>
<keyword evidence="3 6" id="KW-0812">Transmembrane</keyword>
<feature type="transmembrane region" description="Helical" evidence="6">
    <location>
        <begin position="38"/>
        <end position="60"/>
    </location>
</feature>
<feature type="transmembrane region" description="Helical" evidence="6">
    <location>
        <begin position="66"/>
        <end position="84"/>
    </location>
</feature>
<accession>A0A7Y4UPN6</accession>
<dbReference type="InterPro" id="IPR001123">
    <property type="entry name" value="LeuE-type"/>
</dbReference>
<keyword evidence="4 6" id="KW-1133">Transmembrane helix</keyword>
<dbReference type="Proteomes" id="UP000195652">
    <property type="component" value="Chromosome"/>
</dbReference>
<evidence type="ECO:0000313" key="8">
    <source>
        <dbReference type="Proteomes" id="UP000195652"/>
    </source>
</evidence>
<sequence>MELSQLGTLVVISLVGMVTPGSDIFFVTRLATKSRRHAYAAVCGITIGVTIWLTLTVFGATALLTAYPAILSTIQLVGGLWILWMGSRLLLSARAQFRDGGVTVAANLDSLVGTPASCLRQGFFTNLSNPKIILYLAAIIAPFLPSEPSIGTALLVIVTLVVCTFGGFMLLATVISTNAMRVKLLKAGPWIDLGAGLFFIFAGCGLVFTGATSLF</sequence>
<evidence type="ECO:0000256" key="5">
    <source>
        <dbReference type="ARBA" id="ARBA00023136"/>
    </source>
</evidence>
<dbReference type="RefSeq" id="WP_087454380.1">
    <property type="nucleotide sequence ID" value="NZ_CP021417.2"/>
</dbReference>
<evidence type="ECO:0000256" key="2">
    <source>
        <dbReference type="ARBA" id="ARBA00022475"/>
    </source>
</evidence>
<feature type="transmembrane region" description="Helical" evidence="6">
    <location>
        <begin position="187"/>
        <end position="208"/>
    </location>
</feature>
<feature type="transmembrane region" description="Helical" evidence="6">
    <location>
        <begin position="6"/>
        <end position="26"/>
    </location>
</feature>
<evidence type="ECO:0000256" key="1">
    <source>
        <dbReference type="ARBA" id="ARBA00004651"/>
    </source>
</evidence>
<gene>
    <name evidence="7" type="ORF">CBE74_08985</name>
</gene>
<comment type="subcellular location">
    <subcellularLocation>
        <location evidence="1">Cell membrane</location>
        <topology evidence="1">Multi-pass membrane protein</topology>
    </subcellularLocation>
</comment>
<evidence type="ECO:0000256" key="6">
    <source>
        <dbReference type="SAM" id="Phobius"/>
    </source>
</evidence>
<evidence type="ECO:0000256" key="4">
    <source>
        <dbReference type="ARBA" id="ARBA00022989"/>
    </source>
</evidence>
<dbReference type="Pfam" id="PF01810">
    <property type="entry name" value="LysE"/>
    <property type="match status" value="1"/>
</dbReference>
<feature type="transmembrane region" description="Helical" evidence="6">
    <location>
        <begin position="127"/>
        <end position="144"/>
    </location>
</feature>
<dbReference type="GO" id="GO:0015171">
    <property type="term" value="F:amino acid transmembrane transporter activity"/>
    <property type="evidence" value="ECO:0007669"/>
    <property type="project" value="TreeGrafter"/>
</dbReference>
<reference evidence="7 8" key="1">
    <citation type="journal article" date="2014" name="BMC Vet. Res.">
        <title>First report of Corynebacterium pseudotuberculosis from caseous lymphadenitis lesions in Black Alentejano pig (Sus scrofa domesticus).</title>
        <authorList>
            <person name="Oliveira M."/>
            <person name="Barroco C."/>
            <person name="Mottola C."/>
            <person name="Santos R."/>
            <person name="Lemsaddek A."/>
            <person name="Tavares L."/>
            <person name="Semedo-Lemsaddek T."/>
        </authorList>
    </citation>
    <scope>NUCLEOTIDE SEQUENCE [LARGE SCALE GENOMIC DNA]</scope>
    <source>
        <strain evidence="7 8">PO100/5</strain>
    </source>
</reference>
<keyword evidence="8" id="KW-1185">Reference proteome</keyword>
<dbReference type="KEGG" id="csil:CBE74_08985"/>
<proteinExistence type="predicted"/>
<dbReference type="AlphaFoldDB" id="A0A7Y4UPN6"/>
<evidence type="ECO:0000313" key="7">
    <source>
        <dbReference type="EMBL" id="ARU46581.1"/>
    </source>
</evidence>
<reference evidence="7 8" key="3">
    <citation type="journal article" date="2020" name="Int. J. Syst. Evol. Microbiol.">
        <title>Corynebacterium silvaticum sp. nov., a unique group of NTTB corynebacteria in wild boar and roe deer.</title>
        <authorList>
            <person name="Dangel A."/>
            <person name="Berger A."/>
            <person name="Rau J."/>
            <person name="Eisenberg T."/>
            <person name="Kampfer P."/>
            <person name="Margos G."/>
            <person name="Contzen M."/>
            <person name="Busse H.J."/>
            <person name="Konrad R."/>
            <person name="Peters M."/>
            <person name="Sting R."/>
            <person name="Sing A."/>
        </authorList>
    </citation>
    <scope>NUCLEOTIDE SEQUENCE [LARGE SCALE GENOMIC DNA]</scope>
    <source>
        <strain evidence="7 8">PO100/5</strain>
    </source>
</reference>
<dbReference type="PANTHER" id="PTHR30086:SF19">
    <property type="entry name" value="THREONINE EFFLUX PROTEIN"/>
    <property type="match status" value="1"/>
</dbReference>
<dbReference type="OrthoDB" id="9784202at2"/>
<reference evidence="7 8" key="2">
    <citation type="journal article" date="2020" name="Antonie Van Leeuwenhoek">
        <title>Phylogenomic characterisation of a novel corynebacterial species pathogenic to animals.</title>
        <authorList>
            <person name="Moller J."/>
            <person name="Musella L."/>
            <person name="Melnikov V."/>
            <person name="Geissdorfer W."/>
            <person name="Burkovski A."/>
            <person name="Sangal V."/>
        </authorList>
    </citation>
    <scope>NUCLEOTIDE SEQUENCE [LARGE SCALE GENOMIC DNA]</scope>
    <source>
        <strain evidence="7 8">PO100/5</strain>
    </source>
</reference>
<dbReference type="EMBL" id="CP021417">
    <property type="protein sequence ID" value="ARU46581.1"/>
    <property type="molecule type" value="Genomic_DNA"/>
</dbReference>
<reference evidence="7 8" key="4">
    <citation type="journal article" date="2020" name="PLoS ONE">
        <title>Taxonomic classification of strain PO100/5 shows a broader geographic distribution and genetic markers of the recently described Corynebacterium silvaticum.</title>
        <authorList>
            <person name="Viana M.V.C."/>
            <person name="Profeta R."/>
            <person name="da Silva A.L."/>
            <person name="Hurtado R."/>
            <person name="Cerqueira J.C."/>
            <person name="Ribeiro B.F.S."/>
            <person name="Almeida M.O."/>
            <person name="Morais-Rodrigues F."/>
            <person name="Soares S.C."/>
            <person name="Oliveira M."/>
            <person name="Tavares L."/>
            <person name="Figueiredo H."/>
            <person name="Wattam A.R."/>
            <person name="Barh D."/>
            <person name="Ghosh P."/>
            <person name="Silva A."/>
            <person name="Azevedo V."/>
        </authorList>
    </citation>
    <scope>NUCLEOTIDE SEQUENCE [LARGE SCALE GENOMIC DNA]</scope>
    <source>
        <strain evidence="7 8">PO100/5</strain>
    </source>
</reference>
<keyword evidence="5 6" id="KW-0472">Membrane</keyword>
<protein>
    <submittedName>
        <fullName evidence="7">LysE family translocator</fullName>
    </submittedName>
</protein>
<feature type="transmembrane region" description="Helical" evidence="6">
    <location>
        <begin position="150"/>
        <end position="175"/>
    </location>
</feature>
<keyword evidence="2" id="KW-1003">Cell membrane</keyword>
<name>A0A7Y4UPN6_9CORY</name>
<dbReference type="GeneID" id="75008374"/>
<dbReference type="GO" id="GO:0005886">
    <property type="term" value="C:plasma membrane"/>
    <property type="evidence" value="ECO:0007669"/>
    <property type="project" value="UniProtKB-SubCell"/>
</dbReference>
<evidence type="ECO:0000256" key="3">
    <source>
        <dbReference type="ARBA" id="ARBA00022692"/>
    </source>
</evidence>
<dbReference type="PANTHER" id="PTHR30086">
    <property type="entry name" value="ARGININE EXPORTER PROTEIN ARGO"/>
    <property type="match status" value="1"/>
</dbReference>